<dbReference type="PANTHER" id="PTHR33463:SF220">
    <property type="entry name" value="NB-ARC DOMAIN-CONTAINING PROTEIN"/>
    <property type="match status" value="1"/>
</dbReference>
<dbReference type="PaxDb" id="2711-XP_006465234.1"/>
<dbReference type="EMBL" id="KK785036">
    <property type="protein sequence ID" value="KDO52327.1"/>
    <property type="molecule type" value="Genomic_DNA"/>
</dbReference>
<dbReference type="Gene3D" id="1.10.10.10">
    <property type="entry name" value="Winged helix-like DNA-binding domain superfamily/Winged helix DNA-binding domain"/>
    <property type="match status" value="1"/>
</dbReference>
<dbReference type="InterPro" id="IPR042197">
    <property type="entry name" value="Apaf_helical"/>
</dbReference>
<dbReference type="InterPro" id="IPR036388">
    <property type="entry name" value="WH-like_DNA-bd_sf"/>
</dbReference>
<dbReference type="EMBL" id="KK785036">
    <property type="protein sequence ID" value="KDO52326.1"/>
    <property type="molecule type" value="Genomic_DNA"/>
</dbReference>
<organism evidence="11 12">
    <name type="scientific">Citrus sinensis</name>
    <name type="common">Sweet orange</name>
    <name type="synonym">Citrus aurantium var. sinensis</name>
    <dbReference type="NCBI Taxonomy" id="2711"/>
    <lineage>
        <taxon>Eukaryota</taxon>
        <taxon>Viridiplantae</taxon>
        <taxon>Streptophyta</taxon>
        <taxon>Embryophyta</taxon>
        <taxon>Tracheophyta</taxon>
        <taxon>Spermatophyta</taxon>
        <taxon>Magnoliopsida</taxon>
        <taxon>eudicotyledons</taxon>
        <taxon>Gunneridae</taxon>
        <taxon>Pentapetalae</taxon>
        <taxon>rosids</taxon>
        <taxon>malvids</taxon>
        <taxon>Sapindales</taxon>
        <taxon>Rutaceae</taxon>
        <taxon>Aurantioideae</taxon>
        <taxon>Citrus</taxon>
    </lineage>
</organism>
<dbReference type="Gene3D" id="1.10.8.430">
    <property type="entry name" value="Helical domain of apoptotic protease-activating factors"/>
    <property type="match status" value="1"/>
</dbReference>
<evidence type="ECO:0000256" key="5">
    <source>
        <dbReference type="ARBA" id="ARBA00022821"/>
    </source>
</evidence>
<dbReference type="GO" id="GO:0043531">
    <property type="term" value="F:ADP binding"/>
    <property type="evidence" value="ECO:0007669"/>
    <property type="project" value="InterPro"/>
</dbReference>
<dbReference type="Proteomes" id="UP000027120">
    <property type="component" value="Unassembled WGS sequence"/>
</dbReference>
<dbReference type="InterPro" id="IPR002182">
    <property type="entry name" value="NB-ARC"/>
</dbReference>
<dbReference type="FunFam" id="1.10.10.10:FF:000322">
    <property type="entry name" value="Probable disease resistance protein At1g63360"/>
    <property type="match status" value="1"/>
</dbReference>
<dbReference type="GO" id="GO:0006952">
    <property type="term" value="P:defense response"/>
    <property type="evidence" value="ECO:0007669"/>
    <property type="project" value="UniProtKB-KW"/>
</dbReference>
<dbReference type="eggNOG" id="KOG4658">
    <property type="taxonomic scope" value="Eukaryota"/>
</dbReference>
<dbReference type="InterPro" id="IPR058922">
    <property type="entry name" value="WHD_DRP"/>
</dbReference>
<evidence type="ECO:0000256" key="7">
    <source>
        <dbReference type="SAM" id="Coils"/>
    </source>
</evidence>
<dbReference type="PRINTS" id="PR00364">
    <property type="entry name" value="DISEASERSIST"/>
</dbReference>
<dbReference type="SMR" id="A0A067EM90"/>
<proteinExistence type="inferred from homology"/>
<dbReference type="SUPFAM" id="SSF52058">
    <property type="entry name" value="L domain-like"/>
    <property type="match status" value="1"/>
</dbReference>
<keyword evidence="2" id="KW-0433">Leucine-rich repeat</keyword>
<dbReference type="SUPFAM" id="SSF52540">
    <property type="entry name" value="P-loop containing nucleoside triphosphate hydrolases"/>
    <property type="match status" value="1"/>
</dbReference>
<keyword evidence="7" id="KW-0175">Coiled coil</keyword>
<keyword evidence="12" id="KW-1185">Reference proteome</keyword>
<dbReference type="InterPro" id="IPR032675">
    <property type="entry name" value="LRR_dom_sf"/>
</dbReference>
<dbReference type="Pfam" id="PF23559">
    <property type="entry name" value="WHD_DRP"/>
    <property type="match status" value="1"/>
</dbReference>
<dbReference type="InterPro" id="IPR057135">
    <property type="entry name" value="At4g27190-like_LRR"/>
</dbReference>
<dbReference type="Pfam" id="PF00931">
    <property type="entry name" value="NB-ARC"/>
    <property type="match status" value="1"/>
</dbReference>
<keyword evidence="3" id="KW-0677">Repeat</keyword>
<dbReference type="FunFam" id="3.40.50.300:FF:001091">
    <property type="entry name" value="Probable disease resistance protein At1g61300"/>
    <property type="match status" value="1"/>
</dbReference>
<keyword evidence="5" id="KW-0611">Plant defense</keyword>
<feature type="domain" description="Disease resistance protein winged helix" evidence="10">
    <location>
        <begin position="417"/>
        <end position="482"/>
    </location>
</feature>
<feature type="domain" description="NB-ARC" evidence="8">
    <location>
        <begin position="160"/>
        <end position="331"/>
    </location>
</feature>
<dbReference type="Pfam" id="PF13855">
    <property type="entry name" value="LRR_8"/>
    <property type="match status" value="1"/>
</dbReference>
<sequence length="896" mass="101365">MGNVIGIQFSCDAILSHCLNCTLSKAACISQLEDNLVDLQAKLEKLIEAKNDVMMRVVIAERQQMRCLNQVQGWFSRVQSVETEAGQLIRDGSQEIEKLCLGGYCSKNCKSSYNFGKEVAQKVQLVETLMGEKDFAVVAQRSQESVADERPTEPIVVGLQSQLEQVWRCLVEEPAGIVGLYGMGGVGKTTLLTHINNKFLQVPNDFDCVIWVVVSKDLRLENIQEIIGGKIGLMNESWKSKSLQEKSLDIFKILGEKKFVLLLDDLWQRVDLTKVGVPLPSPQSSASKVVFTTRSEEICGLMEAQKKFKVACLSDKDAWELFCHKVGEETLNNHPDIPELAQTVAKECGGMPLALITIGRAMSCKRTPQEWRHAIQVLRTTASEFPGLGNEVYPLLKFSYESLPNDIVRSCLLYCSLYPEDYRISKENLIDCWIGESFLNERVKFEVQNQGYYILGILVHACLLEEVGEDEVKMHDVIRDMALWIACDSEKKGKKFLVCAGAGLTEDPGVRGWENVSRLSLMQNRIKNLSEIPKCPHLLTLFLNSNELKIITNDFFQFMPSLKVLSLSRNRRLTNLQLGISKLVSLQHLDLSLTNIEKLSGELKALVNLKCLNLEYTWSLVTIPQQLIASFLRLHVLRMFGVGDDAFEVASEDSVLFDGGEFLVEELLGLNHLEVLSLTLRSPYALQSFLTSHKLQCCTQALFLQYFKDSTSLVVSSLANLKRLNVLRIADCEKLEELKIDYTGEIQHFGFRSLCKVEIARCQKLKDLTFLVFAPNLESIEVKSCLALEEIVSDVPEAMGNLNLFAKLQYLELLGLPNLKSIYWKPLSFPRLKEMTIITCNKLKKLPVDSNSAKECKIVIRGDREWWRQLQWEDEATQNVFLPCFKSLLEITEQRL</sequence>
<evidence type="ECO:0000256" key="3">
    <source>
        <dbReference type="ARBA" id="ARBA00022737"/>
    </source>
</evidence>
<dbReference type="InterPro" id="IPR001611">
    <property type="entry name" value="Leu-rich_rpt"/>
</dbReference>
<dbReference type="GO" id="GO:0005524">
    <property type="term" value="F:ATP binding"/>
    <property type="evidence" value="ECO:0007669"/>
    <property type="project" value="UniProtKB-KW"/>
</dbReference>
<comment type="similarity">
    <text evidence="1">Belongs to the disease resistance NB-LRR family.</text>
</comment>
<dbReference type="InterPro" id="IPR027417">
    <property type="entry name" value="P-loop_NTPase"/>
</dbReference>
<dbReference type="Gene3D" id="3.40.50.300">
    <property type="entry name" value="P-loop containing nucleotide triphosphate hydrolases"/>
    <property type="match status" value="1"/>
</dbReference>
<feature type="coiled-coil region" evidence="7">
    <location>
        <begin position="29"/>
        <end position="56"/>
    </location>
</feature>
<dbReference type="AlphaFoldDB" id="A0A067EM90"/>
<dbReference type="InterPro" id="IPR050905">
    <property type="entry name" value="Plant_NBS-LRR"/>
</dbReference>
<evidence type="ECO:0000313" key="12">
    <source>
        <dbReference type="Proteomes" id="UP000027120"/>
    </source>
</evidence>
<evidence type="ECO:0000259" key="10">
    <source>
        <dbReference type="Pfam" id="PF23559"/>
    </source>
</evidence>
<keyword evidence="4" id="KW-0547">Nucleotide-binding</keyword>
<dbReference type="Pfam" id="PF23247">
    <property type="entry name" value="LRR_RPS2"/>
    <property type="match status" value="1"/>
</dbReference>
<evidence type="ECO:0000256" key="2">
    <source>
        <dbReference type="ARBA" id="ARBA00022614"/>
    </source>
</evidence>
<evidence type="ECO:0000259" key="8">
    <source>
        <dbReference type="Pfam" id="PF00931"/>
    </source>
</evidence>
<evidence type="ECO:0000259" key="9">
    <source>
        <dbReference type="Pfam" id="PF23247"/>
    </source>
</evidence>
<keyword evidence="6" id="KW-0067">ATP-binding</keyword>
<name>A0A067EM90_CITSI</name>
<protein>
    <submittedName>
        <fullName evidence="11">Uncharacterized protein</fullName>
    </submittedName>
</protein>
<reference evidence="11 12" key="1">
    <citation type="submission" date="2014-04" db="EMBL/GenBank/DDBJ databases">
        <authorList>
            <consortium name="International Citrus Genome Consortium"/>
            <person name="Gmitter F."/>
            <person name="Chen C."/>
            <person name="Farmerie W."/>
            <person name="Harkins T."/>
            <person name="Desany B."/>
            <person name="Mohiuddin M."/>
            <person name="Kodira C."/>
            <person name="Borodovsky M."/>
            <person name="Lomsadze A."/>
            <person name="Burns P."/>
            <person name="Jenkins J."/>
            <person name="Prochnik S."/>
            <person name="Shu S."/>
            <person name="Chapman J."/>
            <person name="Pitluck S."/>
            <person name="Schmutz J."/>
            <person name="Rokhsar D."/>
        </authorList>
    </citation>
    <scope>NUCLEOTIDE SEQUENCE</scope>
</reference>
<dbReference type="EMBL" id="KK785036">
    <property type="protein sequence ID" value="KDO52328.1"/>
    <property type="molecule type" value="Genomic_DNA"/>
</dbReference>
<dbReference type="PANTHER" id="PTHR33463">
    <property type="entry name" value="NB-ARC DOMAIN-CONTAINING PROTEIN-RELATED"/>
    <property type="match status" value="1"/>
</dbReference>
<evidence type="ECO:0000256" key="6">
    <source>
        <dbReference type="ARBA" id="ARBA00022840"/>
    </source>
</evidence>
<dbReference type="STRING" id="2711.A0A067EM90"/>
<feature type="domain" description="Disease resistance protein At4g27190-like leucine-rich repeats" evidence="9">
    <location>
        <begin position="746"/>
        <end position="846"/>
    </location>
</feature>
<dbReference type="FunFam" id="1.10.8.430:FF:000003">
    <property type="entry name" value="Probable disease resistance protein At5g66910"/>
    <property type="match status" value="1"/>
</dbReference>
<dbReference type="Gene3D" id="3.80.10.10">
    <property type="entry name" value="Ribonuclease Inhibitor"/>
    <property type="match status" value="1"/>
</dbReference>
<evidence type="ECO:0000256" key="1">
    <source>
        <dbReference type="ARBA" id="ARBA00008894"/>
    </source>
</evidence>
<evidence type="ECO:0000256" key="4">
    <source>
        <dbReference type="ARBA" id="ARBA00022741"/>
    </source>
</evidence>
<evidence type="ECO:0000313" key="11">
    <source>
        <dbReference type="EMBL" id="KDO52327.1"/>
    </source>
</evidence>
<gene>
    <name evidence="11" type="ORF">CISIN_1g002657mg</name>
</gene>
<accession>A0A067EM90</accession>